<dbReference type="SMART" id="SM00869">
    <property type="entry name" value="Autotransporter"/>
    <property type="match status" value="1"/>
</dbReference>
<dbReference type="SUPFAM" id="SSF103515">
    <property type="entry name" value="Autotransporter"/>
    <property type="match status" value="1"/>
</dbReference>
<dbReference type="RefSeq" id="WP_195812503.1">
    <property type="nucleotide sequence ID" value="NZ_JADOBI010000001.1"/>
</dbReference>
<dbReference type="InterPro" id="IPR005546">
    <property type="entry name" value="Autotransporte_beta"/>
</dbReference>
<dbReference type="InterPro" id="IPR043990">
    <property type="entry name" value="AC_1"/>
</dbReference>
<dbReference type="InterPro" id="IPR006315">
    <property type="entry name" value="OM_autotransptr_brl_dom"/>
</dbReference>
<evidence type="ECO:0000313" key="4">
    <source>
        <dbReference type="Proteomes" id="UP000636811"/>
    </source>
</evidence>
<reference evidence="3 4" key="1">
    <citation type="submission" date="2020-11" db="EMBL/GenBank/DDBJ databases">
        <title>Taxonomic investigation of Rahnella strains.</title>
        <authorList>
            <person name="Lee S.D."/>
        </authorList>
    </citation>
    <scope>NUCLEOTIDE SEQUENCE [LARGE SCALE GENOMIC DNA]</scope>
    <source>
        <strain evidence="3 4">SAP-17</strain>
    </source>
</reference>
<dbReference type="NCBIfam" id="TIGR02601">
    <property type="entry name" value="autotrns_rpt"/>
    <property type="match status" value="3"/>
</dbReference>
<dbReference type="InterPro" id="IPR011050">
    <property type="entry name" value="Pectin_lyase_fold/virulence"/>
</dbReference>
<dbReference type="NCBIfam" id="TIGR01414">
    <property type="entry name" value="autotrans_barl"/>
    <property type="match status" value="1"/>
</dbReference>
<dbReference type="Pfam" id="PF18883">
    <property type="entry name" value="AC_1"/>
    <property type="match status" value="1"/>
</dbReference>
<dbReference type="EMBL" id="JADOBI010000001">
    <property type="protein sequence ID" value="MBF7978368.1"/>
    <property type="molecule type" value="Genomic_DNA"/>
</dbReference>
<dbReference type="CDD" id="cd01344">
    <property type="entry name" value="PL2_Passenger_AT"/>
    <property type="match status" value="1"/>
</dbReference>
<dbReference type="InterPro" id="IPR036709">
    <property type="entry name" value="Autotransporte_beta_dom_sf"/>
</dbReference>
<evidence type="ECO:0000313" key="3">
    <source>
        <dbReference type="EMBL" id="MBF7978368.1"/>
    </source>
</evidence>
<keyword evidence="4" id="KW-1185">Reference proteome</keyword>
<protein>
    <submittedName>
        <fullName evidence="3">Autotransporter outer membrane beta-barrel domain-containing protein</fullName>
    </submittedName>
</protein>
<dbReference type="InterPro" id="IPR051551">
    <property type="entry name" value="Autotransporter_adhesion"/>
</dbReference>
<dbReference type="Pfam" id="PF12951">
    <property type="entry name" value="PATR"/>
    <property type="match status" value="8"/>
</dbReference>
<dbReference type="Gene3D" id="2.160.20.20">
    <property type="match status" value="1"/>
</dbReference>
<evidence type="ECO:0000256" key="1">
    <source>
        <dbReference type="ARBA" id="ARBA00022729"/>
    </source>
</evidence>
<dbReference type="PANTHER" id="PTHR35037:SF3">
    <property type="entry name" value="C-TERMINAL REGION OF AIDA-LIKE PROTEIN"/>
    <property type="match status" value="1"/>
</dbReference>
<dbReference type="PANTHER" id="PTHR35037">
    <property type="entry name" value="C-TERMINAL REGION OF AIDA-LIKE PROTEIN"/>
    <property type="match status" value="1"/>
</dbReference>
<sequence length="4640" mass="467363">MKSKKIFTYSQLSNALSNILYANCNEPVTKQHKKMGTSNESLSSNLIVKMVGASAILLSSGSYAAISVWGGESDDLWGNNSNWSSLVAPNAAGDQILFLDSDPNFNGSSISLGSSIFTIGTMTIASMDNTSFESFSIVDGTLNLDNLGRLSAISLTDNRSATISSNITTANDLIFSNGSAYAGKLTLSGEINGGGHEVTFENIVNSSIIANGVISNTSSVVKDGLGILELNNANTFNKNFTFNAGTIGVGNDKAFGSSQILMAKSGNQTFDVSSGSRTLANQITLSDGFSVTGVGNSLKLNASETQVLQQNLGLNVGNGTTLDFGSGFNLSGAAGVNKNGFGSLILESKKNDFSGGLIVNQGAVNTGSFTDTLTIGSTAGTNHMLGTGDITLSDSSSNININSTSSGNIDFAGSSVRLSNGAAINVLNGASTTLSGGTIDFGNTATKGRLNIAGNLTLGNTSLVNASGVVLTVVKDLTFLSGSAAAQSGIDLMLNSGSAQKISGQGVLSGMGNLTKTGKGTATVQSGLAGLGVLSLSVLQGTLDLGNALITTNSVNLGGGTMALHQANQISADAMLNLTQDTDSTLNLNGFDQTLAGVNSANNSALTFNLGGTSSTSNSLFLGTLSGAAKALRISNWDGTLDSSFDHIKVAGTLSAEQLGSIWFKGFTQGAIQVGDDLRPFEYMSATWNGLAGDNLWDTGANWVGGDSYNVPDHAGTQVFFDNPASNPMKSASISLAGNTRTLGSLEVTNAAPTFSNGTLIFDSGSIDKQSSITVNALNNPWASFNTNVQLNSDTLVNPVSKNSYAYFGSTLSGPGRLIIQGDGTTQITATTTNLSGGVTLNSGSLVTVGTIGSGDLLINGGSIESNFTANAVVNNKLAIGGDFEATSIDFTQAGDINLANANTTIQTSRAVSFGADANLTGTGSLTQTSSGSARTSLSLLSADNTFSGGLFVLNNGSSGGPTTSLRSTLDIGQLDPGHNYLGSGNITVTGTSHSIDVKSNGFDGALNGSALNLYTGGIFNYLGGGLFTLAGGVLDGGATGKSGLLNVEGDLSFGATTLAYRPDISVNTNGTSTLRSTNGGNVSGLGHFSTSGTGRVILDSSITNFAAIDVSITQGILQFGADNQVSSTTNFILSGSALDSTDYGQQVGTLSLLDSAAILVGNNGGMTFSSARNSASYWIDGKRLTLENDGSDWNQPGASYVRFISNPNFTASQFANIAFTGYENGSHVSVDLYPGYFSLLPTGAATTEWDGSESNSKWSTVGNWLTGITPNGVGQSATIRDIDTALTGKTIDVDADYTLGHLNLDAVYGQRFTLGGTGSLTFNQGASDAAQLNHTGNSVATIAANSHLVSNLQYNDSVNNTSGYLNWSGNVDGSGGMTKTGVGTLRISSVGDNTYSGGFLWKDSSLIQINADGALFGSAGLTVGDGTNKNYTLQNIGQGHTVSNPLIINGNLALQNATDLGITSASSTGGALTFTGDTTLTNGMHTISTSGSSMFNLNGDISGTGGLSVTGSNLVINGANNTFSGGVTLNGSSSTSGRVTVSQDQGLGTGIITIYGNTTGNRINSTAADTLDLSNELNFSGGFSATGLINFDHHGTSNVSNRNDISLYDGTVITFGKDHILTGTGGFNFGRNSAYTNSGSIQLLGQNTFTGGVNFSSGYLYLGASSTLDESGKLISGPVGTGAFAFNGGTLYSWSDVGSGITTRRLSNQIQLTDKTTVNVSDEGDANTLVWDAKTLALPDLGINVRKNVKLSIESQITDSASAATNRITLGGTGTLELKNGSNQISEGVIVNSTDATLLATAAGDVTTGVADEGHNYLGTGPLTVSSGTIKIATGNGSTVRLSGNGIAMNNAGKLIIDAGADTDTVFDTNSYFTGTNTSGSITTSGRLIKEGAGTTTQVGAKLITPDLVISHESILSLTNANLVSGVGTLNMNGGTLAVNGLSQTFSPSTQLILGADSHIDFGTGSAIVTVGSLGMSADGKSVGSSDFTLNLDNWDGNVVSGSGNDRFIVTNGLADGQKIQNIWFTGGYAPGAKVLINQTGLNELVPSGVAYIWDNHSSNAMWTSSNWNNPGAPTISGSAAVFSDIDSNLNGRTISMGSGATLGALSFESTQNQAFTIADGTLTFDSAVENGSSLIRVLHNSAPIIASAVNLISNLNINELEASSSLTFSGAISGANTGITKTGIGTLALTSDKSIFTNGLDVSGGLLQIGASSVVDNTNRILRGPAGIGELTLNEGAAIQAINGEQTLHNGLTLNGDLIVLGDNALTLAGGFGTTGKLTQASTLDIQNAAGSLTFGNNLPLVGVTDLTKVGAGTLNFNSDGSGFSGNVIAQRGTVGVGVNNGLGVGTLALNNGSTLAANVNGLTLANQIMLGAGAQTISTGNHDLALNSNISGQGGFVKTGSGALTLNAASSYNGNTSVQAGTLNLNDAGAASSGKIDVAAAAAMNTNFSNATLSNALSGAGTVNITGTHVNVAADNSAFSGVLAVADNASAEVINSVNLGNASIALNGNGLLTLAPDDADFMFNNVLTGTGVLSVALGGGDKHLTFGTHTGSAFTGTAAISSGIASLDANSSSALANATLKLDAGGKAQTTGDSSVGNMTFNGGTLLTNMDVATGALDGKIATNTLTLNSGNVLLDLAPLNTSAGILRADDGVNAQLVAANSLAGDIKNLQMVDASGDVLGATSTQNITQGGNVVAKGTYSESLSSTGAGGSGIYISYQLDQVDLQAGETLSLNEGSATSAAAELKAKVAGTGNLDIAATKAITISNTNNSYSGSTTVTSGTAKAGAANVFASSGAVDVKQSAVLDMNLNAQLLNNLTGAGSVLVSAALTVNNTADTIFSGLLNGNGGLTKTGNSQLALSGVNTLSGATQINAGSIKALNNKSLGNSVVTVASGANLELAFSDLDFANTLAGQGTVSVSGSQVAITGTNTLDGKWDITGSASAHSAANLGAAGVNLNGTASLLDYSAVTGNATFGNALTGTGTLMTSLTDTKNTFDFASTAGNAFAGTFDMKQGTFMLSGGNTAALTHAVLKADAGSVINVGAGNQQIGGLNLAGGKIIFDATIPAQTQANGIVTAQSLNINDSGTVQISTPDVKNAHPALPTETNLLSQDDSGAITKLAAAGSIIGAGGAVTLVDQNGQVISDNEQIGVFNGATKVAIGTYDYRLNTSDNNDGLYVSYALKGLELLDGQTLTFTPTAGSTGIATDMSATITGGGNLNITAGAGNTVSLTNSSNNYTGATSVTSGLLKLGSDNALGNTTNLSLAQNGLADINGYTQTAGSFTGALGSMLNLSGGTLALTKGGSSAGKLTGAGTLALNGSDFAVTDANKDLTANVTIASGASATLNNVSGLGDTGTINTSGDLILNGATGTLSKTVAGAGTVNLSSGSKVILSGNNTLAGSWNIATDNTLTASAAQNLGSAAINNSGQFNVGSSTDWALGNALTGSGLLTKNGTGNLTIDRANNRSGKTAIMAGQLTLTNTDALGSGSVNVDSNAADTAQGLNLAFDTAQRFVNDLAGSGITSVTGAGIATIAGANAGYTGKWNISGKAAVDSLAQNSNTNLGTGGVDLTAKGSLDIITADAFVFNNALTGQGVLNISDSGKAFSFGIGTGSAWAGTAALSNSTFDLSGDNTTALKNATLSIGKNNVTTVGEGIQHVGNVTLAGGTIDFSSTTIPADDSATGSISTGTLAVTGESQVVINATSATQIINPNPSGSMSILEQDDDIQIKLIDAAAIAAGSSAGNLVMVDENGNLITDSSTTDVIEHGSRVAQATFDYTLTFGDNNDGLYAGYGLKQLDIQAGEQLTLTPDAGATGAASDLSAKVTGSGSLAINAGAGQTVSLSNSTNNYLGETVVQSGTLKLAADNVLGNTTHLAIDGGATVDMNNQSQSVGALSAYSGSVLNLDGTLTINDSLRADAADTAGGRIDKNTLFGGGTLVIDPSVVNMNGSQMGFTGQIDVNNGSQLMLNSADALDNARGISLLTERDRVTFADISGVDSTWTSALNGVAKVGFSGMGNVELRDGSDITVTGDSSAFSGTFDVASGTYLRASEAKNVGSADIQLEGNFVANNNLDWTFQNAITGNGEFEKTGGGTLLTDSAFSNFKGKTTVSEGVLILGDRSTTGSTMAGDLAIGANGTFSGMGNVNGSVVNQGRIVSYNVLPGINGAGDNEVSNLTVGPLTNPGLIQLAGAEVGNTLTVTGGLTGAGGTIVLNTELGNDSSVTDKLILDGGQTTGTTSLIINNQGGVGAKTDQGILVIDAVNGATTESGSFALSSASTGFRSTTGTLAAGAYDYSLVRGGNNGNAESWYLSSGAAGDTGGDAENLRPEPGVYAANMLAAQNMFQMTLHDREAYTRAMGEKGTESEHSSWARVTGNHSASHMADGTLSNGFDMVSTQMGVDLLSRPNTQYGSLYAGVMGGWGNAKTSSENRYSHKKSGGSVNGYSMGVYSTWYEQDKGLGGAYVDSWAQHDWFNNEVHGDGLRGESYGAQSDTMSLETGYAFKLSDSDTTKVFLEPQGQVEYSSYRADHHTEAGGTKVRLEGGNGLTSRAGARLYSVHSLKSGQTVKPYVEVNYWYTQNTGHVVMDNDDIANGSPKSYGEMKAGVVSEVSRNLQVSAQVGGQAGDSHFSSVQGQVGIKYSW</sequence>
<dbReference type="SUPFAM" id="SSF51126">
    <property type="entry name" value="Pectin lyase-like"/>
    <property type="match status" value="2"/>
</dbReference>
<dbReference type="PROSITE" id="PS51208">
    <property type="entry name" value="AUTOTRANSPORTER"/>
    <property type="match status" value="1"/>
</dbReference>
<dbReference type="InterPro" id="IPR013425">
    <property type="entry name" value="Autotrns_rpt"/>
</dbReference>
<dbReference type="Proteomes" id="UP000636811">
    <property type="component" value="Unassembled WGS sequence"/>
</dbReference>
<organism evidence="3 4">
    <name type="scientific">Rahnella laticis</name>
    <dbReference type="NCBI Taxonomy" id="2787622"/>
    <lineage>
        <taxon>Bacteria</taxon>
        <taxon>Pseudomonadati</taxon>
        <taxon>Pseudomonadota</taxon>
        <taxon>Gammaproteobacteria</taxon>
        <taxon>Enterobacterales</taxon>
        <taxon>Yersiniaceae</taxon>
        <taxon>Rahnella</taxon>
    </lineage>
</organism>
<dbReference type="Gene3D" id="2.40.128.130">
    <property type="entry name" value="Autotransporter beta-domain"/>
    <property type="match status" value="1"/>
</dbReference>
<dbReference type="InterPro" id="IPR012332">
    <property type="entry name" value="Autotransporter_pectin_lyase_C"/>
</dbReference>
<keyword evidence="1" id="KW-0732">Signal</keyword>
<gene>
    <name evidence="3" type="ORF">IV433_02980</name>
</gene>
<accession>A0ABS0DZT4</accession>
<comment type="caution">
    <text evidence="3">The sequence shown here is derived from an EMBL/GenBank/DDBJ whole genome shotgun (WGS) entry which is preliminary data.</text>
</comment>
<evidence type="ECO:0000259" key="2">
    <source>
        <dbReference type="PROSITE" id="PS51208"/>
    </source>
</evidence>
<proteinExistence type="predicted"/>
<name>A0ABS0DZT4_9GAMM</name>
<feature type="domain" description="Autotransporter" evidence="2">
    <location>
        <begin position="4361"/>
        <end position="4640"/>
    </location>
</feature>